<dbReference type="SUPFAM" id="SSF47413">
    <property type="entry name" value="lambda repressor-like DNA-binding domains"/>
    <property type="match status" value="1"/>
</dbReference>
<gene>
    <name evidence="4" type="ORF">BG61_09065</name>
</gene>
<evidence type="ECO:0000256" key="1">
    <source>
        <dbReference type="ARBA" id="ARBA00023125"/>
    </source>
</evidence>
<feature type="domain" description="HTH cro/C1-type" evidence="3">
    <location>
        <begin position="38"/>
        <end position="92"/>
    </location>
</feature>
<keyword evidence="1 4" id="KW-0238">DNA-binding</keyword>
<dbReference type="CDD" id="cd00093">
    <property type="entry name" value="HTH_XRE"/>
    <property type="match status" value="1"/>
</dbReference>
<dbReference type="CDD" id="cd02209">
    <property type="entry name" value="cupin_XRE_C"/>
    <property type="match status" value="1"/>
</dbReference>
<dbReference type="AlphaFoldDB" id="A0A069PYJ5"/>
<sequence>MTKHTEADAKREGPTLDAADSDGQSASMSIEHFLGKVVRENRTNQGLTIAELAEQSGLSRGMVSKIENGQVSTSLESMVSIARALGISMSSLFKNFEGQEGRAQHVKAGKGMEVVRRGTTKGHTYHLLAYDQGPVKLFEPFLISMDDEAEIFPTFEHPGTEFIYMLQGKMEYRHGNRSYLLQPGDAFTFRGSVPHGPERLIKLPIRFITIIMYGQTQGGVES</sequence>
<accession>A0A069PYJ5</accession>
<dbReference type="PROSITE" id="PS50943">
    <property type="entry name" value="HTH_CROC1"/>
    <property type="match status" value="1"/>
</dbReference>
<dbReference type="PANTHER" id="PTHR46797:SF1">
    <property type="entry name" value="METHYLPHOSPHONATE SYNTHASE"/>
    <property type="match status" value="1"/>
</dbReference>
<dbReference type="InterPro" id="IPR050807">
    <property type="entry name" value="TransReg_Diox_bact_type"/>
</dbReference>
<evidence type="ECO:0000313" key="4">
    <source>
        <dbReference type="EMBL" id="KDR42481.1"/>
    </source>
</evidence>
<dbReference type="SMART" id="SM00530">
    <property type="entry name" value="HTH_XRE"/>
    <property type="match status" value="1"/>
</dbReference>
<dbReference type="InterPro" id="IPR001387">
    <property type="entry name" value="Cro/C1-type_HTH"/>
</dbReference>
<dbReference type="SUPFAM" id="SSF51182">
    <property type="entry name" value="RmlC-like cupins"/>
    <property type="match status" value="1"/>
</dbReference>
<comment type="caution">
    <text evidence="4">The sequence shown here is derived from an EMBL/GenBank/DDBJ whole genome shotgun (WGS) entry which is preliminary data.</text>
</comment>
<dbReference type="InterPro" id="IPR013096">
    <property type="entry name" value="Cupin_2"/>
</dbReference>
<proteinExistence type="predicted"/>
<evidence type="ECO:0000259" key="3">
    <source>
        <dbReference type="PROSITE" id="PS50943"/>
    </source>
</evidence>
<dbReference type="GO" id="GO:0005829">
    <property type="term" value="C:cytosol"/>
    <property type="evidence" value="ECO:0007669"/>
    <property type="project" value="TreeGrafter"/>
</dbReference>
<evidence type="ECO:0000313" key="5">
    <source>
        <dbReference type="Proteomes" id="UP000027466"/>
    </source>
</evidence>
<dbReference type="Pfam" id="PF07883">
    <property type="entry name" value="Cupin_2"/>
    <property type="match status" value="1"/>
</dbReference>
<dbReference type="Gene3D" id="2.60.120.10">
    <property type="entry name" value="Jelly Rolls"/>
    <property type="match status" value="1"/>
</dbReference>
<protein>
    <submittedName>
        <fullName evidence="4">DNA-binding protein</fullName>
    </submittedName>
</protein>
<evidence type="ECO:0000256" key="2">
    <source>
        <dbReference type="SAM" id="MobiDB-lite"/>
    </source>
</evidence>
<keyword evidence="5" id="KW-1185">Reference proteome</keyword>
<feature type="compositionally biased region" description="Basic and acidic residues" evidence="2">
    <location>
        <begin position="1"/>
        <end position="14"/>
    </location>
</feature>
<dbReference type="EMBL" id="JFHC01000016">
    <property type="protein sequence ID" value="KDR42481.1"/>
    <property type="molecule type" value="Genomic_DNA"/>
</dbReference>
<organism evidence="4 5">
    <name type="scientific">Caballeronia glathei</name>
    <dbReference type="NCBI Taxonomy" id="60547"/>
    <lineage>
        <taxon>Bacteria</taxon>
        <taxon>Pseudomonadati</taxon>
        <taxon>Pseudomonadota</taxon>
        <taxon>Betaproteobacteria</taxon>
        <taxon>Burkholderiales</taxon>
        <taxon>Burkholderiaceae</taxon>
        <taxon>Caballeronia</taxon>
    </lineage>
</organism>
<name>A0A069PYJ5_9BURK</name>
<dbReference type="GO" id="GO:0003677">
    <property type="term" value="F:DNA binding"/>
    <property type="evidence" value="ECO:0007669"/>
    <property type="project" value="UniProtKB-KW"/>
</dbReference>
<dbReference type="STRING" id="60547.GCA_000751215_05448"/>
<dbReference type="Gene3D" id="1.10.260.40">
    <property type="entry name" value="lambda repressor-like DNA-binding domains"/>
    <property type="match status" value="1"/>
</dbReference>
<dbReference type="Proteomes" id="UP000027466">
    <property type="component" value="Unassembled WGS sequence"/>
</dbReference>
<dbReference type="GO" id="GO:0003700">
    <property type="term" value="F:DNA-binding transcription factor activity"/>
    <property type="evidence" value="ECO:0007669"/>
    <property type="project" value="TreeGrafter"/>
</dbReference>
<dbReference type="Pfam" id="PF01381">
    <property type="entry name" value="HTH_3"/>
    <property type="match status" value="1"/>
</dbReference>
<dbReference type="InterPro" id="IPR010982">
    <property type="entry name" value="Lambda_DNA-bd_dom_sf"/>
</dbReference>
<dbReference type="InterPro" id="IPR011051">
    <property type="entry name" value="RmlC_Cupin_sf"/>
</dbReference>
<reference evidence="4 5" key="1">
    <citation type="submission" date="2014-03" db="EMBL/GenBank/DDBJ databases">
        <title>Draft Genome Sequences of Four Burkholderia Strains.</title>
        <authorList>
            <person name="Liu X.Y."/>
            <person name="Li C.X."/>
            <person name="Xu J.H."/>
        </authorList>
    </citation>
    <scope>NUCLEOTIDE SEQUENCE [LARGE SCALE GENOMIC DNA]</scope>
    <source>
        <strain evidence="4 5">DSM 50014</strain>
    </source>
</reference>
<feature type="region of interest" description="Disordered" evidence="2">
    <location>
        <begin position="1"/>
        <end position="24"/>
    </location>
</feature>
<dbReference type="PANTHER" id="PTHR46797">
    <property type="entry name" value="HTH-TYPE TRANSCRIPTIONAL REGULATOR"/>
    <property type="match status" value="1"/>
</dbReference>
<dbReference type="InterPro" id="IPR014710">
    <property type="entry name" value="RmlC-like_jellyroll"/>
</dbReference>